<dbReference type="GeneID" id="88171105"/>
<dbReference type="RefSeq" id="XP_062875207.1">
    <property type="nucleotide sequence ID" value="XM_063019137.1"/>
</dbReference>
<sequence length="152" mass="17557">MKGNTSVQKMVNWQGSNFRTRSIFASPLGDRESPWRLKQFFLISKVLRITPKSAPRNDTLRRTILFECHHILLFPGLKLVSNVMICSLHHNAELFHFLLVNQFDNLAFLYSEMDCGLVVCVGGNYEVNVITSFHRHFIDSAITQCDHKFDDL</sequence>
<proteinExistence type="predicted"/>
<keyword evidence="2" id="KW-1185">Reference proteome</keyword>
<name>A0AAX4H2K6_9ASCO</name>
<protein>
    <submittedName>
        <fullName evidence="1">Uncharacterized protein</fullName>
    </submittedName>
</protein>
<evidence type="ECO:0000313" key="2">
    <source>
        <dbReference type="Proteomes" id="UP001338582"/>
    </source>
</evidence>
<gene>
    <name evidence="1" type="ORF">PUMCH_000036</name>
</gene>
<dbReference type="EMBL" id="CP138894">
    <property type="protein sequence ID" value="WPK22820.1"/>
    <property type="molecule type" value="Genomic_DNA"/>
</dbReference>
<evidence type="ECO:0000313" key="1">
    <source>
        <dbReference type="EMBL" id="WPK22820.1"/>
    </source>
</evidence>
<organism evidence="1 2">
    <name type="scientific">Australozyma saopauloensis</name>
    <dbReference type="NCBI Taxonomy" id="291208"/>
    <lineage>
        <taxon>Eukaryota</taxon>
        <taxon>Fungi</taxon>
        <taxon>Dikarya</taxon>
        <taxon>Ascomycota</taxon>
        <taxon>Saccharomycotina</taxon>
        <taxon>Pichiomycetes</taxon>
        <taxon>Metschnikowiaceae</taxon>
        <taxon>Australozyma</taxon>
    </lineage>
</organism>
<reference evidence="1 2" key="1">
    <citation type="submission" date="2023-10" db="EMBL/GenBank/DDBJ databases">
        <title>Draft Genome Sequence of Candida saopaulonensis from a very Premature Infant with Sepsis.</title>
        <authorList>
            <person name="Ning Y."/>
            <person name="Dai R."/>
            <person name="Xiao M."/>
            <person name="Xu Y."/>
            <person name="Yan Q."/>
            <person name="Zhang L."/>
        </authorList>
    </citation>
    <scope>NUCLEOTIDE SEQUENCE [LARGE SCALE GENOMIC DNA]</scope>
    <source>
        <strain evidence="1 2">19XY460</strain>
    </source>
</reference>
<accession>A0AAX4H2K6</accession>
<dbReference type="Proteomes" id="UP001338582">
    <property type="component" value="Chromosome 1"/>
</dbReference>
<dbReference type="AlphaFoldDB" id="A0AAX4H2K6"/>
<dbReference type="KEGG" id="asau:88171105"/>